<feature type="compositionally biased region" description="Low complexity" evidence="3">
    <location>
        <begin position="285"/>
        <end position="295"/>
    </location>
</feature>
<protein>
    <recommendedName>
        <fullName evidence="4">GIT Spa2 homology (SHD) domain-containing protein</fullName>
    </recommendedName>
</protein>
<dbReference type="InterPro" id="IPR022018">
    <property type="entry name" value="GIT1_C"/>
</dbReference>
<dbReference type="GO" id="GO:0005826">
    <property type="term" value="C:actomyosin contractile ring"/>
    <property type="evidence" value="ECO:0007669"/>
    <property type="project" value="TreeGrafter"/>
</dbReference>
<dbReference type="Pfam" id="PF23742">
    <property type="entry name" value="VBS_C3G9"/>
    <property type="match status" value="1"/>
</dbReference>
<evidence type="ECO:0000313" key="6">
    <source>
        <dbReference type="Proteomes" id="UP000256964"/>
    </source>
</evidence>
<dbReference type="InterPro" id="IPR056439">
    <property type="entry name" value="VBS_C3G9"/>
</dbReference>
<dbReference type="InterPro" id="IPR039892">
    <property type="entry name" value="Spa2/Sph1"/>
</dbReference>
<feature type="region of interest" description="Disordered" evidence="3">
    <location>
        <begin position="707"/>
        <end position="812"/>
    </location>
</feature>
<feature type="region of interest" description="Disordered" evidence="3">
    <location>
        <begin position="1"/>
        <end position="41"/>
    </location>
</feature>
<dbReference type="GO" id="GO:0005078">
    <property type="term" value="F:MAP-kinase scaffold activity"/>
    <property type="evidence" value="ECO:0007669"/>
    <property type="project" value="TreeGrafter"/>
</dbReference>
<reference evidence="5 6" key="1">
    <citation type="journal article" date="2018" name="Biotechnol. Biofuels">
        <title>Integrative visual omics of the white-rot fungus Polyporus brumalis exposes the biotechnological potential of its oxidative enzymes for delignifying raw plant biomass.</title>
        <authorList>
            <person name="Miyauchi S."/>
            <person name="Rancon A."/>
            <person name="Drula E."/>
            <person name="Hage H."/>
            <person name="Chaduli D."/>
            <person name="Favel A."/>
            <person name="Grisel S."/>
            <person name="Henrissat B."/>
            <person name="Herpoel-Gimbert I."/>
            <person name="Ruiz-Duenas F.J."/>
            <person name="Chevret D."/>
            <person name="Hainaut M."/>
            <person name="Lin J."/>
            <person name="Wang M."/>
            <person name="Pangilinan J."/>
            <person name="Lipzen A."/>
            <person name="Lesage-Meessen L."/>
            <person name="Navarro D."/>
            <person name="Riley R."/>
            <person name="Grigoriev I.V."/>
            <person name="Zhou S."/>
            <person name="Raouche S."/>
            <person name="Rosso M.N."/>
        </authorList>
    </citation>
    <scope>NUCLEOTIDE SEQUENCE [LARGE SCALE GENOMIC DNA]</scope>
    <source>
        <strain evidence="5 6">BRFM 1820</strain>
    </source>
</reference>
<dbReference type="Proteomes" id="UP000256964">
    <property type="component" value="Unassembled WGS sequence"/>
</dbReference>
<feature type="compositionally biased region" description="Polar residues" evidence="3">
    <location>
        <begin position="241"/>
        <end position="255"/>
    </location>
</feature>
<evidence type="ECO:0000256" key="1">
    <source>
        <dbReference type="ARBA" id="ARBA00022737"/>
    </source>
</evidence>
<keyword evidence="6" id="KW-1185">Reference proteome</keyword>
<gene>
    <name evidence="5" type="ORF">OH76DRAFT_1413144</name>
</gene>
<feature type="region of interest" description="Disordered" evidence="3">
    <location>
        <begin position="156"/>
        <end position="376"/>
    </location>
</feature>
<keyword evidence="2" id="KW-0175">Coiled coil</keyword>
<feature type="coiled-coil region" evidence="2">
    <location>
        <begin position="635"/>
        <end position="662"/>
    </location>
</feature>
<feature type="compositionally biased region" description="Polar residues" evidence="3">
    <location>
        <begin position="716"/>
        <end position="727"/>
    </location>
</feature>
<dbReference type="OrthoDB" id="5588096at2759"/>
<feature type="domain" description="GIT Spa2 homology (SHD)" evidence="4">
    <location>
        <begin position="74"/>
        <end position="104"/>
    </location>
</feature>
<accession>A0A371CIS2</accession>
<evidence type="ECO:0000256" key="3">
    <source>
        <dbReference type="SAM" id="MobiDB-lite"/>
    </source>
</evidence>
<evidence type="ECO:0000259" key="4">
    <source>
        <dbReference type="SMART" id="SM00555"/>
    </source>
</evidence>
<dbReference type="PANTHER" id="PTHR21601:SF0">
    <property type="entry name" value="PROTEIN SPA2-RELATED"/>
    <property type="match status" value="1"/>
</dbReference>
<dbReference type="Pfam" id="PF12205">
    <property type="entry name" value="GIT1_C"/>
    <property type="match status" value="1"/>
</dbReference>
<evidence type="ECO:0000313" key="5">
    <source>
        <dbReference type="EMBL" id="RDX40178.1"/>
    </source>
</evidence>
<feature type="compositionally biased region" description="Low complexity" evidence="3">
    <location>
        <begin position="738"/>
        <end position="752"/>
    </location>
</feature>
<feature type="compositionally biased region" description="Low complexity" evidence="3">
    <location>
        <begin position="761"/>
        <end position="784"/>
    </location>
</feature>
<feature type="compositionally biased region" description="Polar residues" evidence="3">
    <location>
        <begin position="7"/>
        <end position="25"/>
    </location>
</feature>
<feature type="domain" description="GIT Spa2 homology (SHD)" evidence="4">
    <location>
        <begin position="124"/>
        <end position="154"/>
    </location>
</feature>
<dbReference type="PANTHER" id="PTHR21601">
    <property type="entry name" value="SPA2 PROTEIN"/>
    <property type="match status" value="1"/>
</dbReference>
<dbReference type="SMART" id="SM00555">
    <property type="entry name" value="GIT"/>
    <property type="match status" value="2"/>
</dbReference>
<dbReference type="EMBL" id="KZ857579">
    <property type="protein sequence ID" value="RDX40178.1"/>
    <property type="molecule type" value="Genomic_DNA"/>
</dbReference>
<dbReference type="GO" id="GO:1902716">
    <property type="term" value="C:cell cortex of growing cell tip"/>
    <property type="evidence" value="ECO:0007669"/>
    <property type="project" value="TreeGrafter"/>
</dbReference>
<dbReference type="Pfam" id="PF08518">
    <property type="entry name" value="GIT_SHD"/>
    <property type="match status" value="2"/>
</dbReference>
<organism evidence="5 6">
    <name type="scientific">Lentinus brumalis</name>
    <dbReference type="NCBI Taxonomy" id="2498619"/>
    <lineage>
        <taxon>Eukaryota</taxon>
        <taxon>Fungi</taxon>
        <taxon>Dikarya</taxon>
        <taxon>Basidiomycota</taxon>
        <taxon>Agaricomycotina</taxon>
        <taxon>Agaricomycetes</taxon>
        <taxon>Polyporales</taxon>
        <taxon>Polyporaceae</taxon>
        <taxon>Lentinus</taxon>
    </lineage>
</organism>
<dbReference type="AlphaFoldDB" id="A0A371CIS2"/>
<proteinExistence type="predicted"/>
<keyword evidence="1" id="KW-0677">Repeat</keyword>
<dbReference type="STRING" id="139420.A0A371CIS2"/>
<feature type="coiled-coil region" evidence="2">
    <location>
        <begin position="389"/>
        <end position="559"/>
    </location>
</feature>
<evidence type="ECO:0000256" key="2">
    <source>
        <dbReference type="SAM" id="Coils"/>
    </source>
</evidence>
<feature type="compositionally biased region" description="Basic and acidic residues" evidence="3">
    <location>
        <begin position="332"/>
        <end position="345"/>
    </location>
</feature>
<name>A0A371CIS2_9APHY</name>
<sequence length="927" mass="101086">MRRAGSTRATSPTNTTYSGISNYRTESYRPLRDTPSSQYSNADPRAVARVHFEELSQYLAAYLAKEPANSRSTARQKLTRLTRQQFQELSTDVYDELMRRKNNTDNEVPFLPVRDDFHPKRNQARQKLATLPTGRFKDLSSDVYYELARRYPEFKEEMAPPDAAGPATSPGSAYDDYPSPDFPRNARTSEDRGNDSGYGGSTPGASTADTYSRRKPSQDMYAGSDRRRPSQDTTLGRRPSETASVTSGGDAQSATAGMGMIIPNKSTIAEEEIEVPYGRDMRDSAATARNRAGAASDSEREEELSPRSPPGGGLAGLSGLSARLQQADDDEGGGRSGDDYYDRYGRQSAASDRSAGAAGIGSRMMGGGGGRASVTGDDERIRREYEYKIATMQTRITGLERDLQDAQDREQKWREGEQRVRAMEQELVELRRIAEEKTSSMLSLQQELDALREERARERDMAERQQRQDQEELEALRERCDILESGGGGGGVDSAILDQLRSDMEGLMTELTELSRRNDELMSSKDNDMAVIRELEAQAKEYKRKYEQAKTELRSAKATSQLFLQAPKVDDQLPVSRDGGLADIHVTGFVSSIDSLLTAGRSNAPTRVLQPMKGVINAVTAIIEDVRAFERRPQRDRAEVDLEALQALRERLDATLSNLVTAAKSHATSAGMAPVSLLDAAASHVSATVTEIGKTVHIRKATKAEQDAFMPAGSPSVATNGSTNGFTPSLRAVDELRSNSTHQRSGSSTSSRGGDDARFGSSPTSSPRMTPRRPQSNMSSSNASSPPPLFEKNKMNGGGSKSDSSATGEGPEDAWAELKPYLEAQTESIVYAIQSVLSGVRSPTPSPTLNENLTQIITIVSSIVAVCKDNLPPGSKAQGEEILRELGEHANKLSEVQSQADITKESRQVMAKSSFAVANAMKGLMKL</sequence>
<feature type="compositionally biased region" description="Low complexity" evidence="3">
    <location>
        <begin position="346"/>
        <end position="363"/>
    </location>
</feature>
<dbReference type="InterPro" id="IPR013724">
    <property type="entry name" value="GIT_SHD"/>
</dbReference>